<dbReference type="Pfam" id="PF18201">
    <property type="entry name" value="PIH1_CS"/>
    <property type="match status" value="1"/>
</dbReference>
<evidence type="ECO:0000313" key="5">
    <source>
        <dbReference type="Proteomes" id="UP000002358"/>
    </source>
</evidence>
<dbReference type="PANTHER" id="PTHR21083:SF0">
    <property type="entry name" value="DYNEIN AXONEMAL ASSEMBLY FACTOR 6"/>
    <property type="match status" value="1"/>
</dbReference>
<keyword evidence="5" id="KW-1185">Reference proteome</keyword>
<protein>
    <recommendedName>
        <fullName evidence="3">PIH1D1/2/3 CS-like domain-containing protein</fullName>
    </recommendedName>
</protein>
<name>A0A7M7G344_NASVI</name>
<evidence type="ECO:0000259" key="3">
    <source>
        <dbReference type="Pfam" id="PF18201"/>
    </source>
</evidence>
<dbReference type="KEGG" id="nvi:100118129"/>
<dbReference type="GeneID" id="100118129"/>
<sequence>MDGFSYKEIKELQQLIAPPKDDSDSDSDDSENLRQRLSRRKIGPGDIAGKANVAPCASPKPAAAKSAEAPSDIWHPAEVSPIADLQSEDPRELPEYEMKFKQALGTEDIFLGMNLKTPATASCQWLTLRVRLPGEKRERLELSVESNVVELRSPRYRLQLPTPFPVDPNGSSAKWHPDSDCLEISLKLSRELDDVNF</sequence>
<reference evidence="4" key="1">
    <citation type="submission" date="2021-01" db="UniProtKB">
        <authorList>
            <consortium name="EnsemblMetazoa"/>
        </authorList>
    </citation>
    <scope>IDENTIFICATION</scope>
</reference>
<dbReference type="InterPro" id="IPR041442">
    <property type="entry name" value="PIH1D1/2/3_CS-like"/>
</dbReference>
<dbReference type="SMR" id="A0A7M7G344"/>
<dbReference type="GO" id="GO:0051087">
    <property type="term" value="F:protein-folding chaperone binding"/>
    <property type="evidence" value="ECO:0007669"/>
    <property type="project" value="InterPro"/>
</dbReference>
<dbReference type="CTD" id="139212"/>
<evidence type="ECO:0000256" key="2">
    <source>
        <dbReference type="SAM" id="MobiDB-lite"/>
    </source>
</evidence>
<feature type="domain" description="PIH1D1/2/3 CS-like" evidence="3">
    <location>
        <begin position="94"/>
        <end position="187"/>
    </location>
</feature>
<comment type="similarity">
    <text evidence="1">Belongs to the PIH1 family.</text>
</comment>
<evidence type="ECO:0000256" key="1">
    <source>
        <dbReference type="ARBA" id="ARBA00008511"/>
    </source>
</evidence>
<dbReference type="RefSeq" id="XP_001602178.2">
    <property type="nucleotide sequence ID" value="XM_001602128.6"/>
</dbReference>
<dbReference type="OrthoDB" id="25887at2759"/>
<dbReference type="EnsemblMetazoa" id="XM_001602128">
    <property type="protein sequence ID" value="XP_001602178"/>
    <property type="gene ID" value="LOC100118129"/>
</dbReference>
<dbReference type="AlphaFoldDB" id="A0A7M7G344"/>
<accession>A0A7M7G344</accession>
<dbReference type="CDD" id="cd00298">
    <property type="entry name" value="ACD_sHsps_p23-like"/>
    <property type="match status" value="1"/>
</dbReference>
<proteinExistence type="inferred from homology"/>
<organism evidence="4 5">
    <name type="scientific">Nasonia vitripennis</name>
    <name type="common">Parasitic wasp</name>
    <dbReference type="NCBI Taxonomy" id="7425"/>
    <lineage>
        <taxon>Eukaryota</taxon>
        <taxon>Metazoa</taxon>
        <taxon>Ecdysozoa</taxon>
        <taxon>Arthropoda</taxon>
        <taxon>Hexapoda</taxon>
        <taxon>Insecta</taxon>
        <taxon>Pterygota</taxon>
        <taxon>Neoptera</taxon>
        <taxon>Endopterygota</taxon>
        <taxon>Hymenoptera</taxon>
        <taxon>Apocrita</taxon>
        <taxon>Proctotrupomorpha</taxon>
        <taxon>Chalcidoidea</taxon>
        <taxon>Pteromalidae</taxon>
        <taxon>Pteromalinae</taxon>
        <taxon>Nasonia</taxon>
    </lineage>
</organism>
<evidence type="ECO:0000313" key="4">
    <source>
        <dbReference type="EnsemblMetazoa" id="XP_001602178"/>
    </source>
</evidence>
<dbReference type="GO" id="GO:0070286">
    <property type="term" value="P:axonemal dynein complex assembly"/>
    <property type="evidence" value="ECO:0007669"/>
    <property type="project" value="InterPro"/>
</dbReference>
<feature type="region of interest" description="Disordered" evidence="2">
    <location>
        <begin position="14"/>
        <end position="72"/>
    </location>
</feature>
<dbReference type="GO" id="GO:0005737">
    <property type="term" value="C:cytoplasm"/>
    <property type="evidence" value="ECO:0007669"/>
    <property type="project" value="TreeGrafter"/>
</dbReference>
<dbReference type="GO" id="GO:0045505">
    <property type="term" value="F:dynein intermediate chain binding"/>
    <property type="evidence" value="ECO:0007669"/>
    <property type="project" value="TreeGrafter"/>
</dbReference>
<dbReference type="PANTHER" id="PTHR21083">
    <property type="entry name" value="TWISTER"/>
    <property type="match status" value="1"/>
</dbReference>
<feature type="compositionally biased region" description="Low complexity" evidence="2">
    <location>
        <begin position="54"/>
        <end position="71"/>
    </location>
</feature>
<dbReference type="Proteomes" id="UP000002358">
    <property type="component" value="Chromosome 2"/>
</dbReference>
<dbReference type="InterPro" id="IPR026697">
    <property type="entry name" value="DNAAF6"/>
</dbReference>